<comment type="caution">
    <text evidence="1">The sequence shown here is derived from an EMBL/GenBank/DDBJ whole genome shotgun (WGS) entry which is preliminary data.</text>
</comment>
<protein>
    <recommendedName>
        <fullName evidence="2">N-acetyltransferase domain-containing protein</fullName>
    </recommendedName>
</protein>
<dbReference type="InterPro" id="IPR016181">
    <property type="entry name" value="Acyl_CoA_acyltransferase"/>
</dbReference>
<proteinExistence type="predicted"/>
<organism evidence="1">
    <name type="scientific">marine sediment metagenome</name>
    <dbReference type="NCBI Taxonomy" id="412755"/>
    <lineage>
        <taxon>unclassified sequences</taxon>
        <taxon>metagenomes</taxon>
        <taxon>ecological metagenomes</taxon>
    </lineage>
</organism>
<dbReference type="AlphaFoldDB" id="X1I6Q6"/>
<name>X1I6Q6_9ZZZZ</name>
<feature type="non-terminal residue" evidence="1">
    <location>
        <position position="1"/>
    </location>
</feature>
<evidence type="ECO:0008006" key="2">
    <source>
        <dbReference type="Google" id="ProtNLM"/>
    </source>
</evidence>
<dbReference type="Gene3D" id="3.40.630.30">
    <property type="match status" value="1"/>
</dbReference>
<dbReference type="EMBL" id="BARU01040377">
    <property type="protein sequence ID" value="GAH77397.1"/>
    <property type="molecule type" value="Genomic_DNA"/>
</dbReference>
<sequence length="162" mass="19172">YDISYYKHFYLKKVEKSDTRVIEEISKIAETTFVTDRYCIDPKIKRGLSGKRYKNWFINSFNDESYETYKYCFKSNNKIAAFLMIKREKSEIYLALGGVAPQAKGVGIYLNLLIEYLNMCYKEGQKSFFTHISGLNIDVFNIYNYLGFKIIDQKSVLRKIYE</sequence>
<dbReference type="SUPFAM" id="SSF55729">
    <property type="entry name" value="Acyl-CoA N-acyltransferases (Nat)"/>
    <property type="match status" value="1"/>
</dbReference>
<accession>X1I6Q6</accession>
<evidence type="ECO:0000313" key="1">
    <source>
        <dbReference type="EMBL" id="GAH77397.1"/>
    </source>
</evidence>
<reference evidence="1" key="1">
    <citation type="journal article" date="2014" name="Front. Microbiol.">
        <title>High frequency of phylogenetically diverse reductive dehalogenase-homologous genes in deep subseafloor sedimentary metagenomes.</title>
        <authorList>
            <person name="Kawai M."/>
            <person name="Futagami T."/>
            <person name="Toyoda A."/>
            <person name="Takaki Y."/>
            <person name="Nishi S."/>
            <person name="Hori S."/>
            <person name="Arai W."/>
            <person name="Tsubouchi T."/>
            <person name="Morono Y."/>
            <person name="Uchiyama I."/>
            <person name="Ito T."/>
            <person name="Fujiyama A."/>
            <person name="Inagaki F."/>
            <person name="Takami H."/>
        </authorList>
    </citation>
    <scope>NUCLEOTIDE SEQUENCE</scope>
    <source>
        <strain evidence="1">Expedition CK06-06</strain>
    </source>
</reference>
<gene>
    <name evidence="1" type="ORF">S03H2_62427</name>
</gene>